<gene>
    <name evidence="1" type="ORF">V5799_019896</name>
</gene>
<organism evidence="1 2">
    <name type="scientific">Amblyomma americanum</name>
    <name type="common">Lone star tick</name>
    <dbReference type="NCBI Taxonomy" id="6943"/>
    <lineage>
        <taxon>Eukaryota</taxon>
        <taxon>Metazoa</taxon>
        <taxon>Ecdysozoa</taxon>
        <taxon>Arthropoda</taxon>
        <taxon>Chelicerata</taxon>
        <taxon>Arachnida</taxon>
        <taxon>Acari</taxon>
        <taxon>Parasitiformes</taxon>
        <taxon>Ixodida</taxon>
        <taxon>Ixodoidea</taxon>
        <taxon>Ixodidae</taxon>
        <taxon>Amblyomminae</taxon>
        <taxon>Amblyomma</taxon>
    </lineage>
</organism>
<evidence type="ECO:0000313" key="1">
    <source>
        <dbReference type="EMBL" id="KAK8778763.1"/>
    </source>
</evidence>
<keyword evidence="2" id="KW-1185">Reference proteome</keyword>
<sequence length="165" mass="18156">MLRGVMLPSKIWCRLNCNSDASVLFATTSIRRDTKLEILHEKSVLFCAYEDKVSAQMFLWGALCGDFTIDSLTAANRVLREADASTTCRGAMTSVEFRGMSHILTPKLRSAAATFGGFVFSTRCLGKVSSQVTKSLRGCSCTGLRLKRPAGTFRLLSIFLRPSMI</sequence>
<accession>A0AAQ4EWC2</accession>
<name>A0AAQ4EWC2_AMBAM</name>
<dbReference type="EMBL" id="JARKHS020010439">
    <property type="protein sequence ID" value="KAK8778763.1"/>
    <property type="molecule type" value="Genomic_DNA"/>
</dbReference>
<evidence type="ECO:0000313" key="2">
    <source>
        <dbReference type="Proteomes" id="UP001321473"/>
    </source>
</evidence>
<comment type="caution">
    <text evidence="1">The sequence shown here is derived from an EMBL/GenBank/DDBJ whole genome shotgun (WGS) entry which is preliminary data.</text>
</comment>
<dbReference type="AlphaFoldDB" id="A0AAQ4EWC2"/>
<reference evidence="1 2" key="1">
    <citation type="journal article" date="2023" name="Arcadia Sci">
        <title>De novo assembly of a long-read Amblyomma americanum tick genome.</title>
        <authorList>
            <person name="Chou S."/>
            <person name="Poskanzer K.E."/>
            <person name="Rollins M."/>
            <person name="Thuy-Boun P.S."/>
        </authorList>
    </citation>
    <scope>NUCLEOTIDE SEQUENCE [LARGE SCALE GENOMIC DNA]</scope>
    <source>
        <strain evidence="1">F_SG_1</strain>
        <tissue evidence="1">Salivary glands</tissue>
    </source>
</reference>
<protein>
    <submittedName>
        <fullName evidence="1">Uncharacterized protein</fullName>
    </submittedName>
</protein>
<proteinExistence type="predicted"/>
<dbReference type="Proteomes" id="UP001321473">
    <property type="component" value="Unassembled WGS sequence"/>
</dbReference>